<dbReference type="RefSeq" id="WP_285343441.1">
    <property type="nucleotide sequence ID" value="NZ_JASITI010000022.1"/>
</dbReference>
<feature type="chain" id="PRO_5045409864" evidence="2">
    <location>
        <begin position="27"/>
        <end position="267"/>
    </location>
</feature>
<keyword evidence="2" id="KW-0732">Signal</keyword>
<feature type="region of interest" description="Disordered" evidence="1">
    <location>
        <begin position="28"/>
        <end position="56"/>
    </location>
</feature>
<feature type="compositionally biased region" description="Polar residues" evidence="1">
    <location>
        <begin position="256"/>
        <end position="267"/>
    </location>
</feature>
<feature type="region of interest" description="Disordered" evidence="1">
    <location>
        <begin position="132"/>
        <end position="151"/>
    </location>
</feature>
<reference evidence="3 4" key="1">
    <citation type="submission" date="2023-05" db="EMBL/GenBank/DDBJ databases">
        <title>Sequencing and Assembly of Streptomyces sp. NP73.</title>
        <authorList>
            <person name="Konwar A.N."/>
            <person name="Saikia K."/>
            <person name="Thakur D."/>
        </authorList>
    </citation>
    <scope>NUCLEOTIDE SEQUENCE [LARGE SCALE GENOMIC DNA]</scope>
    <source>
        <strain evidence="3 4">NP73</strain>
    </source>
</reference>
<organism evidence="3 4">
    <name type="scientific">Streptomyces katrae</name>
    <dbReference type="NCBI Taxonomy" id="68223"/>
    <lineage>
        <taxon>Bacteria</taxon>
        <taxon>Bacillati</taxon>
        <taxon>Actinomycetota</taxon>
        <taxon>Actinomycetes</taxon>
        <taxon>Kitasatosporales</taxon>
        <taxon>Streptomycetaceae</taxon>
        <taxon>Streptomyces</taxon>
    </lineage>
</organism>
<evidence type="ECO:0000313" key="3">
    <source>
        <dbReference type="EMBL" id="MDK9497720.1"/>
    </source>
</evidence>
<keyword evidence="4" id="KW-1185">Reference proteome</keyword>
<proteinExistence type="predicted"/>
<gene>
    <name evidence="3" type="ORF">QEZ40_002663</name>
</gene>
<comment type="caution">
    <text evidence="3">The sequence shown here is derived from an EMBL/GenBank/DDBJ whole genome shotgun (WGS) entry which is preliminary data.</text>
</comment>
<evidence type="ECO:0000256" key="2">
    <source>
        <dbReference type="SAM" id="SignalP"/>
    </source>
</evidence>
<evidence type="ECO:0000256" key="1">
    <source>
        <dbReference type="SAM" id="MobiDB-lite"/>
    </source>
</evidence>
<accession>A0ABT7GVS0</accession>
<sequence length="267" mass="26540">MRKALTLTAVALTTSLALGGATTAFAAGTPTPAPSPTASTHPAASARVEVPSSPVKPGDAISVTVTAPAGSENLAVSSAALGGVRLTPGKDGSWSGTATVADVKDGSYGVSLTGSAPDGTKLQATAQLTVKKGDAPKPPTPASSSLRLSTDFGRPGDKVTVTVKTTAKDVKDAYVKSAAFAGGRVDLKNDGHGTFTGTATVAKDARTGYYGVDAFAGGKKFDTVKFSVEAKANPDVKPAPLKPAPLKPSEHKTPKGSVNTGQAPADA</sequence>
<dbReference type="EMBL" id="JASITI010000022">
    <property type="protein sequence ID" value="MDK9497720.1"/>
    <property type="molecule type" value="Genomic_DNA"/>
</dbReference>
<dbReference type="Proteomes" id="UP001223390">
    <property type="component" value="Unassembled WGS sequence"/>
</dbReference>
<protein>
    <submittedName>
        <fullName evidence="3">Uncharacterized protein</fullName>
    </submittedName>
</protein>
<feature type="compositionally biased region" description="Low complexity" evidence="1">
    <location>
        <begin position="28"/>
        <end position="46"/>
    </location>
</feature>
<evidence type="ECO:0000313" key="4">
    <source>
        <dbReference type="Proteomes" id="UP001223390"/>
    </source>
</evidence>
<name>A0ABT7GVS0_9ACTN</name>
<feature type="region of interest" description="Disordered" evidence="1">
    <location>
        <begin position="232"/>
        <end position="267"/>
    </location>
</feature>
<feature type="signal peptide" evidence="2">
    <location>
        <begin position="1"/>
        <end position="26"/>
    </location>
</feature>